<organism evidence="5">
    <name type="scientific">hydrothermal vent metagenome</name>
    <dbReference type="NCBI Taxonomy" id="652676"/>
    <lineage>
        <taxon>unclassified sequences</taxon>
        <taxon>metagenomes</taxon>
        <taxon>ecological metagenomes</taxon>
    </lineage>
</organism>
<dbReference type="PANTHER" id="PTHR10357">
    <property type="entry name" value="ALPHA-AMYLASE FAMILY MEMBER"/>
    <property type="match status" value="1"/>
</dbReference>
<evidence type="ECO:0000259" key="4">
    <source>
        <dbReference type="SMART" id="SM00642"/>
    </source>
</evidence>
<dbReference type="Gene3D" id="3.90.400.10">
    <property type="entry name" value="Oligo-1,6-glucosidase, Domain 2"/>
    <property type="match status" value="1"/>
</dbReference>
<proteinExistence type="inferred from homology"/>
<feature type="domain" description="Glycosyl hydrolase family 13 catalytic" evidence="4">
    <location>
        <begin position="14"/>
        <end position="404"/>
    </location>
</feature>
<dbReference type="CDD" id="cd11330">
    <property type="entry name" value="AmyAc_OligoGlu"/>
    <property type="match status" value="1"/>
</dbReference>
<dbReference type="GO" id="GO:0004556">
    <property type="term" value="F:alpha-amylase activity"/>
    <property type="evidence" value="ECO:0007669"/>
    <property type="project" value="TreeGrafter"/>
</dbReference>
<evidence type="ECO:0000256" key="1">
    <source>
        <dbReference type="ARBA" id="ARBA00008061"/>
    </source>
</evidence>
<dbReference type="InterPro" id="IPR045857">
    <property type="entry name" value="O16G_dom_2"/>
</dbReference>
<accession>A0A3B0S2X2</accession>
<dbReference type="GO" id="GO:0004558">
    <property type="term" value="F:alpha-1,4-glucosidase activity"/>
    <property type="evidence" value="ECO:0007669"/>
    <property type="project" value="UniProtKB-EC"/>
</dbReference>
<dbReference type="PANTHER" id="PTHR10357:SF179">
    <property type="entry name" value="NEUTRAL AND BASIC AMINO ACID TRANSPORT PROTEIN RBAT"/>
    <property type="match status" value="1"/>
</dbReference>
<keyword evidence="2 5" id="KW-0378">Hydrolase</keyword>
<dbReference type="SUPFAM" id="SSF51445">
    <property type="entry name" value="(Trans)glycosidases"/>
    <property type="match status" value="1"/>
</dbReference>
<keyword evidence="3 5" id="KW-0326">Glycosidase</keyword>
<dbReference type="FunFam" id="3.20.20.80:FF:000064">
    <property type="entry name" value="Oligo-1,6-glucosidase"/>
    <property type="match status" value="1"/>
</dbReference>
<gene>
    <name evidence="5" type="ORF">MNBD_ALPHA01-1189</name>
</gene>
<dbReference type="SUPFAM" id="SSF51011">
    <property type="entry name" value="Glycosyl hydrolase domain"/>
    <property type="match status" value="1"/>
</dbReference>
<comment type="similarity">
    <text evidence="1">Belongs to the glycosyl hydrolase 13 family.</text>
</comment>
<dbReference type="InterPro" id="IPR017853">
    <property type="entry name" value="GH"/>
</dbReference>
<evidence type="ECO:0000313" key="5">
    <source>
        <dbReference type="EMBL" id="VAV97521.1"/>
    </source>
</evidence>
<dbReference type="Pfam" id="PF00128">
    <property type="entry name" value="Alpha-amylase"/>
    <property type="match status" value="1"/>
</dbReference>
<evidence type="ECO:0000256" key="2">
    <source>
        <dbReference type="ARBA" id="ARBA00022801"/>
    </source>
</evidence>
<dbReference type="Gene3D" id="2.60.40.1180">
    <property type="entry name" value="Golgi alpha-mannosidase II"/>
    <property type="match status" value="1"/>
</dbReference>
<dbReference type="EMBL" id="UOEJ01000089">
    <property type="protein sequence ID" value="VAV97521.1"/>
    <property type="molecule type" value="Genomic_DNA"/>
</dbReference>
<dbReference type="GO" id="GO:0009313">
    <property type="term" value="P:oligosaccharide catabolic process"/>
    <property type="evidence" value="ECO:0007669"/>
    <property type="project" value="TreeGrafter"/>
</dbReference>
<dbReference type="Gene3D" id="3.20.20.80">
    <property type="entry name" value="Glycosidases"/>
    <property type="match status" value="1"/>
</dbReference>
<dbReference type="SMART" id="SM00642">
    <property type="entry name" value="Aamy"/>
    <property type="match status" value="1"/>
</dbReference>
<dbReference type="EC" id="3.2.1.20" evidence="5"/>
<sequence>MTETSWWDGAVIYQIYPRSLMDSNGDGIGDIPGIISKLDYIRGLGVDAIWVSPFFKSPMKDFGYDIADYRDVDPLFGTLDDFDELIRQCHKRDLKVVIDQVLSHTSDQHAWFRESRKDRHNEKADWYVWADAGENGGPPNNWLAIFGGSAWQWDDSRQQYYLHNFLTNQPDLNYHCVELRQQILREVEYWLKRGVDGFRLDAINFCYHDKALRDNPVKPVNERRGRGFSSDNPYAAQYHIYDNDQPENLEFLQDLRALLDRYPGVMSMGEINTENSLKSIADYTANNKRLHMGYSFELLVDEFSAAHIRETVEQQMAQLNGSNRPCWAISNHDVVRVLSRWGGDNPDPQMAKMLTALLCALPGTICSYQGEELGLTQAEISHNQLKDPFGIEFWPNFKGRDGCRTPMPWKSENATAGFTEGLPWLPIPEEHRARAVDLQEKDPDSVLNAYRNFLKWRRGNEALIHGDIHFVHMSDECGNKISDGILGFYRRHGTQSIFACFNLTSETRKITLPEGISPCSPAGPAPAEIDVSNNQVSLPPFGVFFGLKLMPSAIT</sequence>
<name>A0A3B0S2X2_9ZZZZ</name>
<dbReference type="InterPro" id="IPR013780">
    <property type="entry name" value="Glyco_hydro_b"/>
</dbReference>
<dbReference type="InterPro" id="IPR006047">
    <property type="entry name" value="GH13_cat_dom"/>
</dbReference>
<dbReference type="AlphaFoldDB" id="A0A3B0S2X2"/>
<reference evidence="5" key="1">
    <citation type="submission" date="2018-06" db="EMBL/GenBank/DDBJ databases">
        <authorList>
            <person name="Zhirakovskaya E."/>
        </authorList>
    </citation>
    <scope>NUCLEOTIDE SEQUENCE</scope>
</reference>
<evidence type="ECO:0000256" key="3">
    <source>
        <dbReference type="ARBA" id="ARBA00023295"/>
    </source>
</evidence>
<protein>
    <submittedName>
        <fullName evidence="5">Maltodextrin glucosidase</fullName>
        <ecNumber evidence="5">3.2.1.20</ecNumber>
    </submittedName>
</protein>
<dbReference type="FunFam" id="3.90.400.10:FF:000002">
    <property type="entry name" value="Sucrose isomerase"/>
    <property type="match status" value="1"/>
</dbReference>